<accession>A0AB94IX40</accession>
<reference evidence="11" key="1">
    <citation type="submission" date="2010-03" db="EMBL/GenBank/DDBJ databases">
        <title>The genome sequence of Synergistetes sp. SGP1.</title>
        <authorList>
            <consortium name="metaHIT consortium -- http://www.metahit.eu/"/>
            <person name="Pajon A."/>
            <person name="Turner K."/>
            <person name="Parkhill J."/>
            <person name="Wade W."/>
            <person name="Vartoukian S."/>
        </authorList>
    </citation>
    <scope>NUCLEOTIDE SEQUENCE [LARGE SCALE GENOMIC DNA]</scope>
    <source>
        <strain evidence="11">SGP1</strain>
    </source>
</reference>
<gene>
    <name evidence="10" type="ORF">SY1_11940</name>
</gene>
<evidence type="ECO:0000256" key="5">
    <source>
        <dbReference type="ARBA" id="ARBA00022989"/>
    </source>
</evidence>
<name>A0AB94IX40_9BACT</name>
<keyword evidence="10" id="KW-0449">Lipoprotein</keyword>
<evidence type="ECO:0000256" key="2">
    <source>
        <dbReference type="ARBA" id="ARBA00022448"/>
    </source>
</evidence>
<keyword evidence="5 7" id="KW-1133">Transmembrane helix</keyword>
<dbReference type="AlphaFoldDB" id="A0AB94IX40"/>
<dbReference type="RefSeq" id="WP_015556499.1">
    <property type="nucleotide sequence ID" value="NC_021038.1"/>
</dbReference>
<reference evidence="10 11" key="2">
    <citation type="submission" date="2010-03" db="EMBL/GenBank/DDBJ databases">
        <authorList>
            <person name="Pajon A."/>
        </authorList>
    </citation>
    <scope>NUCLEOTIDE SEQUENCE [LARGE SCALE GENOMIC DNA]</scope>
    <source>
        <strain evidence="10 11">SGP1</strain>
    </source>
</reference>
<evidence type="ECO:0000313" key="10">
    <source>
        <dbReference type="EMBL" id="CBL28352.1"/>
    </source>
</evidence>
<evidence type="ECO:0000259" key="8">
    <source>
        <dbReference type="Pfam" id="PF02687"/>
    </source>
</evidence>
<dbReference type="InterPro" id="IPR003838">
    <property type="entry name" value="ABC3_permease_C"/>
</dbReference>
<dbReference type="Proteomes" id="UP000008957">
    <property type="component" value="Chromosome"/>
</dbReference>
<evidence type="ECO:0000256" key="1">
    <source>
        <dbReference type="ARBA" id="ARBA00004651"/>
    </source>
</evidence>
<evidence type="ECO:0000256" key="6">
    <source>
        <dbReference type="ARBA" id="ARBA00023136"/>
    </source>
</evidence>
<dbReference type="GO" id="GO:0005886">
    <property type="term" value="C:plasma membrane"/>
    <property type="evidence" value="ECO:0007669"/>
    <property type="project" value="UniProtKB-SubCell"/>
</dbReference>
<keyword evidence="2" id="KW-0813">Transport</keyword>
<evidence type="ECO:0000256" key="3">
    <source>
        <dbReference type="ARBA" id="ARBA00022475"/>
    </source>
</evidence>
<keyword evidence="3" id="KW-1003">Cell membrane</keyword>
<keyword evidence="11" id="KW-1185">Reference proteome</keyword>
<feature type="transmembrane region" description="Helical" evidence="7">
    <location>
        <begin position="34"/>
        <end position="53"/>
    </location>
</feature>
<dbReference type="KEGG" id="sbr:SY1_11940"/>
<feature type="transmembrane region" description="Helical" evidence="7">
    <location>
        <begin position="321"/>
        <end position="352"/>
    </location>
</feature>
<dbReference type="InterPro" id="IPR051125">
    <property type="entry name" value="ABC-4/HrtB_transporter"/>
</dbReference>
<comment type="subcellular location">
    <subcellularLocation>
        <location evidence="1">Cell membrane</location>
        <topology evidence="1">Multi-pass membrane protein</topology>
    </subcellularLocation>
</comment>
<keyword evidence="4 7" id="KW-0812">Transmembrane</keyword>
<feature type="transmembrane region" description="Helical" evidence="7">
    <location>
        <begin position="279"/>
        <end position="301"/>
    </location>
</feature>
<evidence type="ECO:0000256" key="4">
    <source>
        <dbReference type="ARBA" id="ARBA00022692"/>
    </source>
</evidence>
<dbReference type="PANTHER" id="PTHR43738:SF1">
    <property type="entry name" value="HEMIN TRANSPORT SYSTEM PERMEASE PROTEIN HRTB-RELATED"/>
    <property type="match status" value="1"/>
</dbReference>
<feature type="domain" description="ABC3 transporter permease C-terminal" evidence="8">
    <location>
        <begin position="281"/>
        <end position="393"/>
    </location>
</feature>
<sequence length="411" mass="44802">MVDKIAEERTRKPLTRFRLAYLNVAHSASRTKSLVFLVTLLSFAIFTGGYLSLSLGRGMSSLADRLGADILVIPSGTEGQVQGTILKGNPSKFYMPFSILNDVTATPGVAAASPQLFLATLSAGCCNFAIQLIGFDPETDFNIRPWVTRQLQGTLESCDIVVGANIVAQEGETLMFFGETFRVAARLERTGMGFDSSAFVTVESARHLMGNERFRLNYPEVNDPTTISSVMVRVDEKSDVADVARELCRRLKGSGVTAISSMDVVRGVTEKFKSMRVHALLLSVILWGVSFAVLKLIFTVLMNERKSEFALLRIMGAPRGYLRGLVLTEAFLVSLSGAVLGTALSAFLCVVFNRVLTVSLGMPFLNPSPGQFFLLAIGSLLLALFTGPMAGWSFAQRLNRKETLTLLRADR</sequence>
<dbReference type="PANTHER" id="PTHR43738">
    <property type="entry name" value="ABC TRANSPORTER, MEMBRANE PROTEIN"/>
    <property type="match status" value="1"/>
</dbReference>
<dbReference type="Pfam" id="PF12704">
    <property type="entry name" value="MacB_PCD"/>
    <property type="match status" value="1"/>
</dbReference>
<evidence type="ECO:0000313" key="11">
    <source>
        <dbReference type="Proteomes" id="UP000008957"/>
    </source>
</evidence>
<feature type="transmembrane region" description="Helical" evidence="7">
    <location>
        <begin position="372"/>
        <end position="395"/>
    </location>
</feature>
<dbReference type="EMBL" id="FP929056">
    <property type="protein sequence ID" value="CBL28352.1"/>
    <property type="molecule type" value="Genomic_DNA"/>
</dbReference>
<proteinExistence type="predicted"/>
<protein>
    <submittedName>
        <fullName evidence="10">ABC-type transport system, involved in lipoprotein release, permease component</fullName>
    </submittedName>
</protein>
<evidence type="ECO:0000259" key="9">
    <source>
        <dbReference type="Pfam" id="PF12704"/>
    </source>
</evidence>
<dbReference type="InterPro" id="IPR025857">
    <property type="entry name" value="MacB_PCD"/>
</dbReference>
<organism evidence="10 11">
    <name type="scientific">Fretibacterium fastidiosum</name>
    <dbReference type="NCBI Taxonomy" id="651822"/>
    <lineage>
        <taxon>Bacteria</taxon>
        <taxon>Thermotogati</taxon>
        <taxon>Synergistota</taxon>
        <taxon>Synergistia</taxon>
        <taxon>Synergistales</taxon>
        <taxon>Aminobacteriaceae</taxon>
        <taxon>Fretibacterium</taxon>
    </lineage>
</organism>
<feature type="domain" description="MacB-like periplasmic core" evidence="9">
    <location>
        <begin position="53"/>
        <end position="247"/>
    </location>
</feature>
<keyword evidence="6 7" id="KW-0472">Membrane</keyword>
<evidence type="ECO:0000256" key="7">
    <source>
        <dbReference type="SAM" id="Phobius"/>
    </source>
</evidence>
<dbReference type="Pfam" id="PF02687">
    <property type="entry name" value="FtsX"/>
    <property type="match status" value="1"/>
</dbReference>